<dbReference type="Pfam" id="PF23235">
    <property type="entry name" value="WHD_3rd_Lhr"/>
    <property type="match status" value="1"/>
</dbReference>
<keyword evidence="5" id="KW-0067">ATP-binding</keyword>
<evidence type="ECO:0000313" key="12">
    <source>
        <dbReference type="Proteomes" id="UP000630528"/>
    </source>
</evidence>
<organism evidence="11 12">
    <name type="scientific">Ramlibacter ginsenosidimutans</name>
    <dbReference type="NCBI Taxonomy" id="502333"/>
    <lineage>
        <taxon>Bacteria</taxon>
        <taxon>Pseudomonadati</taxon>
        <taxon>Pseudomonadota</taxon>
        <taxon>Betaproteobacteria</taxon>
        <taxon>Burkholderiales</taxon>
        <taxon>Comamonadaceae</taxon>
        <taxon>Ramlibacter</taxon>
    </lineage>
</organism>
<evidence type="ECO:0000256" key="7">
    <source>
        <dbReference type="ARBA" id="ARBA00023204"/>
    </source>
</evidence>
<keyword evidence="1" id="KW-0547">Nucleotide-binding</keyword>
<evidence type="ECO:0000256" key="2">
    <source>
        <dbReference type="ARBA" id="ARBA00022763"/>
    </source>
</evidence>
<dbReference type="InterPro" id="IPR001650">
    <property type="entry name" value="Helicase_C-like"/>
</dbReference>
<evidence type="ECO:0000256" key="5">
    <source>
        <dbReference type="ARBA" id="ARBA00022840"/>
    </source>
</evidence>
<evidence type="ECO:0000259" key="10">
    <source>
        <dbReference type="PROSITE" id="PS51194"/>
    </source>
</evidence>
<evidence type="ECO:0000256" key="6">
    <source>
        <dbReference type="ARBA" id="ARBA00023125"/>
    </source>
</evidence>
<dbReference type="GO" id="GO:0004386">
    <property type="term" value="F:helicase activity"/>
    <property type="evidence" value="ECO:0007669"/>
    <property type="project" value="UniProtKB-KW"/>
</dbReference>
<keyword evidence="3" id="KW-0378">Hydrolase</keyword>
<accession>A0A934TT96</accession>
<keyword evidence="6" id="KW-0238">DNA-binding</keyword>
<dbReference type="InterPro" id="IPR013701">
    <property type="entry name" value="Lhr-like_DEAD/DEAH_assoc"/>
</dbReference>
<evidence type="ECO:0000259" key="9">
    <source>
        <dbReference type="PROSITE" id="PS51192"/>
    </source>
</evidence>
<dbReference type="InterPro" id="IPR052511">
    <property type="entry name" value="ATP-dep_Helicase"/>
</dbReference>
<feature type="domain" description="Helicase C-terminal" evidence="10">
    <location>
        <begin position="259"/>
        <end position="410"/>
    </location>
</feature>
<gene>
    <name evidence="11" type="ORF">JJB11_13785</name>
</gene>
<dbReference type="PROSITE" id="PS51192">
    <property type="entry name" value="HELICASE_ATP_BIND_1"/>
    <property type="match status" value="1"/>
</dbReference>
<reference evidence="11" key="1">
    <citation type="journal article" date="2012" name="J. Microbiol. Biotechnol.">
        <title>Ramlibacter ginsenosidimutans sp. nov., with ginsenoside-converting activity.</title>
        <authorList>
            <person name="Wang L."/>
            <person name="An D.S."/>
            <person name="Kim S.G."/>
            <person name="Jin F.X."/>
            <person name="Kim S.C."/>
            <person name="Lee S.T."/>
            <person name="Im W.T."/>
        </authorList>
    </citation>
    <scope>NUCLEOTIDE SEQUENCE</scope>
    <source>
        <strain evidence="11">KACC 17527</strain>
    </source>
</reference>
<dbReference type="InterPro" id="IPR011545">
    <property type="entry name" value="DEAD/DEAH_box_helicase_dom"/>
</dbReference>
<dbReference type="InterPro" id="IPR055368">
    <property type="entry name" value="WH3_Lhr"/>
</dbReference>
<dbReference type="Proteomes" id="UP000630528">
    <property type="component" value="Unassembled WGS sequence"/>
</dbReference>
<dbReference type="InterPro" id="IPR055367">
    <property type="entry name" value="WH4_Lhr"/>
</dbReference>
<comment type="caution">
    <text evidence="11">The sequence shown here is derived from an EMBL/GenBank/DDBJ whole genome shotgun (WGS) entry which is preliminary data.</text>
</comment>
<dbReference type="Pfam" id="PF23234">
    <property type="entry name" value="WHD_4th_Lhr"/>
    <property type="match status" value="1"/>
</dbReference>
<evidence type="ECO:0000256" key="4">
    <source>
        <dbReference type="ARBA" id="ARBA00022806"/>
    </source>
</evidence>
<dbReference type="Pfam" id="PF00271">
    <property type="entry name" value="Helicase_C"/>
    <property type="match status" value="1"/>
</dbReference>
<feature type="domain" description="Helicase ATP-binding" evidence="9">
    <location>
        <begin position="32"/>
        <end position="226"/>
    </location>
</feature>
<name>A0A934TT96_9BURK</name>
<dbReference type="InterPro" id="IPR045628">
    <property type="entry name" value="Lhr_WH_dom"/>
</dbReference>
<dbReference type="GO" id="GO:0006281">
    <property type="term" value="P:DNA repair"/>
    <property type="evidence" value="ECO:0007669"/>
    <property type="project" value="UniProtKB-KW"/>
</dbReference>
<evidence type="ECO:0000313" key="11">
    <source>
        <dbReference type="EMBL" id="MBK6007166.1"/>
    </source>
</evidence>
<dbReference type="PANTHER" id="PTHR47962:SF5">
    <property type="entry name" value="ATP-DEPENDENT HELICASE LHR-RELATED"/>
    <property type="match status" value="1"/>
</dbReference>
<dbReference type="CDD" id="cd18796">
    <property type="entry name" value="SF2_C_LHR"/>
    <property type="match status" value="1"/>
</dbReference>
<proteinExistence type="predicted"/>
<dbReference type="Pfam" id="PF08494">
    <property type="entry name" value="DEAD_assoc"/>
    <property type="match status" value="1"/>
</dbReference>
<reference evidence="11" key="2">
    <citation type="submission" date="2021-01" db="EMBL/GenBank/DDBJ databases">
        <authorList>
            <person name="Kang M."/>
        </authorList>
    </citation>
    <scope>NUCLEOTIDE SEQUENCE</scope>
    <source>
        <strain evidence="11">KACC 17527</strain>
    </source>
</reference>
<dbReference type="PANTHER" id="PTHR47962">
    <property type="entry name" value="ATP-DEPENDENT HELICASE LHR-RELATED-RELATED"/>
    <property type="match status" value="1"/>
</dbReference>
<dbReference type="CDD" id="cd17922">
    <property type="entry name" value="DEXHc_LHR-like"/>
    <property type="match status" value="1"/>
</dbReference>
<keyword evidence="8" id="KW-0413">Isomerase</keyword>
<dbReference type="SMART" id="SM00490">
    <property type="entry name" value="HELICc"/>
    <property type="match status" value="1"/>
</dbReference>
<dbReference type="InterPro" id="IPR027417">
    <property type="entry name" value="P-loop_NTPase"/>
</dbReference>
<protein>
    <submittedName>
        <fullName evidence="11">DEAD/DEAH box helicase</fullName>
    </submittedName>
</protein>
<dbReference type="Pfam" id="PF19306">
    <property type="entry name" value="WHD_Lhr"/>
    <property type="match status" value="1"/>
</dbReference>
<keyword evidence="4 11" id="KW-0347">Helicase</keyword>
<keyword evidence="2" id="KW-0227">DNA damage</keyword>
<evidence type="ECO:0000256" key="3">
    <source>
        <dbReference type="ARBA" id="ARBA00022801"/>
    </source>
</evidence>
<keyword evidence="7" id="KW-0234">DNA repair</keyword>
<dbReference type="GO" id="GO:0005524">
    <property type="term" value="F:ATP binding"/>
    <property type="evidence" value="ECO:0007669"/>
    <property type="project" value="UniProtKB-KW"/>
</dbReference>
<dbReference type="EMBL" id="JAEPWM010000005">
    <property type="protein sequence ID" value="MBK6007166.1"/>
    <property type="molecule type" value="Genomic_DNA"/>
</dbReference>
<dbReference type="PROSITE" id="PS51194">
    <property type="entry name" value="HELICASE_CTER"/>
    <property type="match status" value="1"/>
</dbReference>
<dbReference type="Pfam" id="PF00270">
    <property type="entry name" value="DEAD"/>
    <property type="match status" value="1"/>
</dbReference>
<dbReference type="InterPro" id="IPR014001">
    <property type="entry name" value="Helicase_ATP-bd"/>
</dbReference>
<dbReference type="GO" id="GO:0016887">
    <property type="term" value="F:ATP hydrolysis activity"/>
    <property type="evidence" value="ECO:0007669"/>
    <property type="project" value="TreeGrafter"/>
</dbReference>
<keyword evidence="12" id="KW-1185">Reference proteome</keyword>
<dbReference type="Gene3D" id="3.40.50.300">
    <property type="entry name" value="P-loop containing nucleotide triphosphate hydrolases"/>
    <property type="match status" value="2"/>
</dbReference>
<sequence length="1433" mass="157579">MVAMLQLPFHPAVSAWLDDRFGQPTEVQVQAWAVTSQRRHALIAAPTGSGKTLAAFLSSIDELVREGLASGLSDQVHVLYVSPLKALSNDIRKNLQEPLAGISARLAAIDLPDPGIRSAVRTGDTPAAERERMRRKPPHILVTTPESLYILLGSQSGREMLGSVKSVIIDELHAVAGSKRGSHLMLSLERLEALCERPPVRIGLSATVKPLDEMARFLLGHRDDPVAIIDAGHVRERDLALEMPRSPLGAVMATEVWDELYDRLADLVHQHRTTLIFVNQRRTAERVTRHLAERLGEEHVAAHHGSLAREHRLQAEERLKNGELKALVATSSLELGIDIGDIDLVCQLGSPRSINAFLQRVGRAGHAIGAIPKGRLFPLALDDLLESAALLAAVDRGELDRIRVPQRPLDALAQHIVAETASRDWPLDALYERLRKAQPYGELTLKVFEQVVQMLADGYSTRRGRRGAYLHYDAVNRMLRARRGARLAAVTNAGVIPDQFDYDVVLQPEGHRVGTLNEDFAFESLPGDIFQLGNASYRIVKVETGKVLVEDARGQAPSMPFWLGESLGRTEELCESISLLLDTADTLLADGVPGCARWLRDALRLPEAAAHQLALYLASARAALGVLPSRGRIVFERFFDEVGDTHLVIHSPYGSRINKAWGLALRKRMCRKFNFELQASALEDSIVLSLGPTHSFALEDVRHWLKSATARDILVQALLDAPMFGTRWRWNATASLAVRRMNGGRKVPPQFQRTDAEDLLTVVFPDQIACAENLVGEREIPDHPLVAQTLHDCLTETMDADGFVALLRRIEAGEVEIITRDLASPSPLSHAILNARPFAFLDGGAAEERRTKAVRTQPITDLRTAQDVGTLDPQAIAQVRDYAWPAMGDAEELHDALVVHGFLTANEAPLPDLVEALVQQRRVTGLGTPAGGTLLVAAERLHEWLAIFPGATFSPALVPVSSDRPEPEVALREILRGRLELLGPVTADALALPLGLPDDLVRTALLQLEAEGAVMRGGFTAPGAAEWCDRRLLARIHRMTRDTRRAEIQPVPPAQFMRFLFRWHELAGSEGDERRQGEDGLLAVLRQLEGHAAPASAWEEDLLPARVDGYAPHMLDKLCAVGRVAWWRPAESSEAAARKSGPIRGTPVLLCEREAMVHWLPAAGVALADESVLSGRACVVLDLLRSQGASFFADLQRDARMLGEHVEQALAELVAHGLVTSDSFVGLRALVMPADKRNKLRRKHRDPIDDAGRWSLTRRPHTVPAPAGALAAPHVEHIARVLLRRYGVVFRKLLEREEGLPPWRDLYYVLRRLEARGEVRGGRFVSGFSGEQFALPEAVTALRKTAKAPGRERVALSAVDPLNLAGVLTPGDKVPRLQGNRVLFEGGVPVATQSGSDIRYLQELEPAKQWEIKNFLIRRQGLASYVVQSSVPS</sequence>
<dbReference type="SMART" id="SM00487">
    <property type="entry name" value="DEXDc"/>
    <property type="match status" value="1"/>
</dbReference>
<dbReference type="GO" id="GO:0003677">
    <property type="term" value="F:DNA binding"/>
    <property type="evidence" value="ECO:0007669"/>
    <property type="project" value="UniProtKB-KW"/>
</dbReference>
<evidence type="ECO:0000256" key="1">
    <source>
        <dbReference type="ARBA" id="ARBA00022741"/>
    </source>
</evidence>
<evidence type="ECO:0000256" key="8">
    <source>
        <dbReference type="ARBA" id="ARBA00023235"/>
    </source>
</evidence>
<dbReference type="SUPFAM" id="SSF52540">
    <property type="entry name" value="P-loop containing nucleoside triphosphate hydrolases"/>
    <property type="match status" value="1"/>
</dbReference>